<evidence type="ECO:0000313" key="3">
    <source>
        <dbReference type="EMBL" id="KAK6540481.1"/>
    </source>
</evidence>
<evidence type="ECO:0000313" key="4">
    <source>
        <dbReference type="Proteomes" id="UP001365542"/>
    </source>
</evidence>
<feature type="transmembrane region" description="Helical" evidence="2">
    <location>
        <begin position="138"/>
        <end position="160"/>
    </location>
</feature>
<keyword evidence="4" id="KW-1185">Reference proteome</keyword>
<proteinExistence type="predicted"/>
<reference evidence="3 4" key="1">
    <citation type="submission" date="2019-10" db="EMBL/GenBank/DDBJ databases">
        <authorList>
            <person name="Palmer J.M."/>
        </authorList>
    </citation>
    <scope>NUCLEOTIDE SEQUENCE [LARGE SCALE GENOMIC DNA]</scope>
    <source>
        <strain evidence="3 4">TWF694</strain>
    </source>
</reference>
<organism evidence="3 4">
    <name type="scientific">Orbilia ellipsospora</name>
    <dbReference type="NCBI Taxonomy" id="2528407"/>
    <lineage>
        <taxon>Eukaryota</taxon>
        <taxon>Fungi</taxon>
        <taxon>Dikarya</taxon>
        <taxon>Ascomycota</taxon>
        <taxon>Pezizomycotina</taxon>
        <taxon>Orbiliomycetes</taxon>
        <taxon>Orbiliales</taxon>
        <taxon>Orbiliaceae</taxon>
        <taxon>Orbilia</taxon>
    </lineage>
</organism>
<dbReference type="Proteomes" id="UP001365542">
    <property type="component" value="Unassembled WGS sequence"/>
</dbReference>
<dbReference type="EMBL" id="JAVHJO010000005">
    <property type="protein sequence ID" value="KAK6540481.1"/>
    <property type="molecule type" value="Genomic_DNA"/>
</dbReference>
<feature type="transmembrane region" description="Helical" evidence="2">
    <location>
        <begin position="172"/>
        <end position="198"/>
    </location>
</feature>
<keyword evidence="2" id="KW-0812">Transmembrane</keyword>
<evidence type="ECO:0000256" key="2">
    <source>
        <dbReference type="SAM" id="Phobius"/>
    </source>
</evidence>
<dbReference type="AlphaFoldDB" id="A0AAV9XEW2"/>
<feature type="transmembrane region" description="Helical" evidence="2">
    <location>
        <begin position="53"/>
        <end position="78"/>
    </location>
</feature>
<feature type="region of interest" description="Disordered" evidence="1">
    <location>
        <begin position="219"/>
        <end position="262"/>
    </location>
</feature>
<accession>A0AAV9XEW2</accession>
<keyword evidence="2" id="KW-1133">Transmembrane helix</keyword>
<comment type="caution">
    <text evidence="3">The sequence shown here is derived from an EMBL/GenBank/DDBJ whole genome shotgun (WGS) entry which is preliminary data.</text>
</comment>
<sequence>MGLLISRYIIEMENRQQAQVCQICHPQLQPVAEPQPDISEDPDIFHPSKRFRIWLGIGIVIQAFCGLFACLAFFFGPFNGGPYPMRGFAVELVRTLTILYAFIFLHNTTIWFLCVYYNTAIPKNKFFIAVEFLRSVPWLLFVIFSFVVWVISVLATFEYWSRYPPWDLKHEILVWVFWTVIMGTLYCLGVWSLFWMFLRFIKIRKEEIKKFFRLGGETGEDSSVEVDEERGEVEHERRFANERDDLESGEDTPLLVDRSQIV</sequence>
<protein>
    <submittedName>
        <fullName evidence="3">Uncharacterized protein</fullName>
    </submittedName>
</protein>
<feature type="compositionally biased region" description="Basic and acidic residues" evidence="1">
    <location>
        <begin position="232"/>
        <end position="243"/>
    </location>
</feature>
<feature type="transmembrane region" description="Helical" evidence="2">
    <location>
        <begin position="98"/>
        <end position="117"/>
    </location>
</feature>
<keyword evidence="2" id="KW-0472">Membrane</keyword>
<feature type="compositionally biased region" description="Acidic residues" evidence="1">
    <location>
        <begin position="219"/>
        <end position="231"/>
    </location>
</feature>
<gene>
    <name evidence="3" type="ORF">TWF694_009271</name>
</gene>
<evidence type="ECO:0000256" key="1">
    <source>
        <dbReference type="SAM" id="MobiDB-lite"/>
    </source>
</evidence>
<name>A0AAV9XEW2_9PEZI</name>